<protein>
    <recommendedName>
        <fullName evidence="1">Orc1-like AAA ATPase domain-containing protein</fullName>
    </recommendedName>
</protein>
<dbReference type="eggNOG" id="COG1672">
    <property type="taxonomic scope" value="Bacteria"/>
</dbReference>
<dbReference type="SUPFAM" id="SSF52540">
    <property type="entry name" value="P-loop containing nucleoside triphosphate hydrolases"/>
    <property type="match status" value="1"/>
</dbReference>
<proteinExistence type="predicted"/>
<evidence type="ECO:0000259" key="1">
    <source>
        <dbReference type="Pfam" id="PF13191"/>
    </source>
</evidence>
<evidence type="ECO:0000313" key="3">
    <source>
        <dbReference type="Proteomes" id="UP000003959"/>
    </source>
</evidence>
<dbReference type="EMBL" id="GL890974">
    <property type="protein sequence ID" value="EGJ28471.1"/>
    <property type="molecule type" value="Genomic_DNA"/>
</dbReference>
<dbReference type="Gene3D" id="3.40.50.300">
    <property type="entry name" value="P-loop containing nucleotide triphosphate hydrolases"/>
    <property type="match status" value="1"/>
</dbReference>
<dbReference type="InterPro" id="IPR041664">
    <property type="entry name" value="AAA_16"/>
</dbReference>
<dbReference type="AlphaFoldDB" id="F4Y3X5"/>
<dbReference type="Pfam" id="PF13191">
    <property type="entry name" value="AAA_16"/>
    <property type="match status" value="1"/>
</dbReference>
<keyword evidence="3" id="KW-1185">Reference proteome</keyword>
<dbReference type="InterPro" id="IPR027417">
    <property type="entry name" value="P-loop_NTPase"/>
</dbReference>
<name>F4Y3X5_9CYAN</name>
<feature type="domain" description="Orc1-like AAA ATPase" evidence="1">
    <location>
        <begin position="20"/>
        <end position="152"/>
    </location>
</feature>
<sequence>MEAKMMQNPFTYGQPVSPERFVGRRSEIQAAFDQIYNRSNLAIWGGPAMGKTSFLELLASPQVWKQYGQDPSQAVMVLLSCESIQPFTASGFWQEVFNLLKKELDGEPELQEEIDTLLDQGKATTRGMRQVLRKLGKRHKFLLLLVDDYDWALRPNPHYSHAEMETFLTECRSIAYHSRERRYLSMIVASLRRLNELGPALNPNSSPWYNHYLFQSLKPFTDPDIDQLMAGMPITPTLRGLIREIAGGHPALLQIGGALLYRELKTGNVPDAQAFARDFEGTTLPIFETIWKRCSEVEQALLMLMALFKLQGRLHHNKHFDLKGIDVIFSQHQRELTNLVEQGVITNQKEPGVMIYHQDLLFTSSIMERWVIQELWQTNHPLLEDRQKVFLNLLSHSQADQVTKAIKWLWQHQETVKTALAWVSKVLAAFS</sequence>
<organism evidence="2 3">
    <name type="scientific">Moorena producens 3L</name>
    <dbReference type="NCBI Taxonomy" id="489825"/>
    <lineage>
        <taxon>Bacteria</taxon>
        <taxon>Bacillati</taxon>
        <taxon>Cyanobacteriota</taxon>
        <taxon>Cyanophyceae</taxon>
        <taxon>Coleofasciculales</taxon>
        <taxon>Coleofasciculaceae</taxon>
        <taxon>Moorena</taxon>
    </lineage>
</organism>
<accession>F4Y3X5</accession>
<evidence type="ECO:0000313" key="2">
    <source>
        <dbReference type="EMBL" id="EGJ28471.1"/>
    </source>
</evidence>
<dbReference type="HOGENOM" id="CLU_650423_0_0_3"/>
<gene>
    <name evidence="2" type="ORF">LYNGBM3L_73580</name>
</gene>
<dbReference type="Proteomes" id="UP000003959">
    <property type="component" value="Unassembled WGS sequence"/>
</dbReference>
<reference evidence="3" key="1">
    <citation type="journal article" date="2011" name="Proc. Natl. Acad. Sci. U.S.A.">
        <title>Genomic insights into the physiology and ecology of the marine filamentous cyanobacterium Lyngbya majuscula.</title>
        <authorList>
            <person name="Jones A.C."/>
            <person name="Monroe E.A."/>
            <person name="Podell S."/>
            <person name="Hess W.R."/>
            <person name="Klages S."/>
            <person name="Esquenazi E."/>
            <person name="Niessen S."/>
            <person name="Hoover H."/>
            <person name="Rothmann M."/>
            <person name="Lasken R.S."/>
            <person name="Yates J.R.III."/>
            <person name="Reinhardt R."/>
            <person name="Kube M."/>
            <person name="Burkart M.D."/>
            <person name="Allen E.E."/>
            <person name="Dorrestein P.C."/>
            <person name="Gerwick W.H."/>
            <person name="Gerwick L."/>
        </authorList>
    </citation>
    <scope>NUCLEOTIDE SEQUENCE [LARGE SCALE GENOMIC DNA]</scope>
    <source>
        <strain evidence="3">3L</strain>
    </source>
</reference>